<evidence type="ECO:0000313" key="6">
    <source>
        <dbReference type="EMBL" id="RBP74403.1"/>
    </source>
</evidence>
<evidence type="ECO:0000256" key="4">
    <source>
        <dbReference type="ARBA" id="ARBA00023002"/>
    </source>
</evidence>
<sequence length="384" mass="40188">MNHTDILVVGSGIIGLAHARAALRRGLSVRILDADATPSGASIRNFGHCCITGQIGEFAELADAGREHWLAASSEAGFWAAGSGAYVIASSHEQMAVLEQARETKEPGDIVLLDSTALAERITAGSRTRLGDAIGGAFLTRDLRVDPRTAAPLLAEHVAADPQAELRTGVRVLSVAEGRVESTAGTFTADHVVICTGHGLPGLFPDLAAEAEMTECALSMALATTPEHIRTPAAMLSRTSLLRYDAFSTMPAARALRESIAAESPELLEIGANVMFGPRPDGSIILGDSHDYAATVGPFLSEETSRSLLTEAASVLGLSGPGDFEIRQRWQGVYASSSARPLIVETIDERTTVATVATGIGMTVAFGLAERTLTALRPKTHAAA</sequence>
<proteinExistence type="inferred from homology"/>
<protein>
    <submittedName>
        <fullName evidence="6">FAD dependent oxidoreductase TIGR03364</fullName>
    </submittedName>
</protein>
<dbReference type="NCBIfam" id="TIGR03364">
    <property type="entry name" value="HpnW_proposed"/>
    <property type="match status" value="1"/>
</dbReference>
<dbReference type="InterPro" id="IPR017741">
    <property type="entry name" value="FAD-dependent_OxRdtase_HpnW"/>
</dbReference>
<dbReference type="PANTHER" id="PTHR13847">
    <property type="entry name" value="SARCOSINE DEHYDROGENASE-RELATED"/>
    <property type="match status" value="1"/>
</dbReference>
<evidence type="ECO:0000256" key="1">
    <source>
        <dbReference type="ARBA" id="ARBA00001974"/>
    </source>
</evidence>
<reference evidence="6 7" key="1">
    <citation type="submission" date="2018-06" db="EMBL/GenBank/DDBJ databases">
        <title>Freshwater and sediment microbial communities from various areas in North America, analyzing microbe dynamics in response to fracking.</title>
        <authorList>
            <person name="Lamendella R."/>
        </authorList>
    </citation>
    <scope>NUCLEOTIDE SEQUENCE [LARGE SCALE GENOMIC DNA]</scope>
    <source>
        <strain evidence="6 7">3b_TX</strain>
    </source>
</reference>
<gene>
    <name evidence="6" type="ORF">DFO65_101121</name>
</gene>
<keyword evidence="3" id="KW-0285">Flavoprotein</keyword>
<comment type="caution">
    <text evidence="6">The sequence shown here is derived from an EMBL/GenBank/DDBJ whole genome shotgun (WGS) entry which is preliminary data.</text>
</comment>
<keyword evidence="4" id="KW-0560">Oxidoreductase</keyword>
<dbReference type="GO" id="GO:0005737">
    <property type="term" value="C:cytoplasm"/>
    <property type="evidence" value="ECO:0007669"/>
    <property type="project" value="TreeGrafter"/>
</dbReference>
<dbReference type="InterPro" id="IPR036188">
    <property type="entry name" value="FAD/NAD-bd_sf"/>
</dbReference>
<dbReference type="GO" id="GO:0016491">
    <property type="term" value="F:oxidoreductase activity"/>
    <property type="evidence" value="ECO:0007669"/>
    <property type="project" value="UniProtKB-KW"/>
</dbReference>
<dbReference type="SUPFAM" id="SSF51905">
    <property type="entry name" value="FAD/NAD(P)-binding domain"/>
    <property type="match status" value="1"/>
</dbReference>
<dbReference type="Gene3D" id="3.30.9.10">
    <property type="entry name" value="D-Amino Acid Oxidase, subunit A, domain 2"/>
    <property type="match status" value="1"/>
</dbReference>
<dbReference type="InterPro" id="IPR006076">
    <property type="entry name" value="FAD-dep_OxRdtase"/>
</dbReference>
<accession>A0A366IMU1</accession>
<organism evidence="6 7">
    <name type="scientific">Brevibacterium celere</name>
    <dbReference type="NCBI Taxonomy" id="225845"/>
    <lineage>
        <taxon>Bacteria</taxon>
        <taxon>Bacillati</taxon>
        <taxon>Actinomycetota</taxon>
        <taxon>Actinomycetes</taxon>
        <taxon>Micrococcales</taxon>
        <taxon>Brevibacteriaceae</taxon>
        <taxon>Brevibacterium</taxon>
    </lineage>
</organism>
<comment type="similarity">
    <text evidence="2">Belongs to the DadA oxidoreductase family.</text>
</comment>
<dbReference type="RefSeq" id="WP_181778559.1">
    <property type="nucleotide sequence ID" value="NZ_QNSB01000001.1"/>
</dbReference>
<name>A0A366IMU1_9MICO</name>
<keyword evidence="7" id="KW-1185">Reference proteome</keyword>
<evidence type="ECO:0000256" key="3">
    <source>
        <dbReference type="ARBA" id="ARBA00022630"/>
    </source>
</evidence>
<dbReference type="Gene3D" id="3.50.50.60">
    <property type="entry name" value="FAD/NAD(P)-binding domain"/>
    <property type="match status" value="1"/>
</dbReference>
<dbReference type="EMBL" id="QNSB01000001">
    <property type="protein sequence ID" value="RBP74403.1"/>
    <property type="molecule type" value="Genomic_DNA"/>
</dbReference>
<feature type="domain" description="FAD dependent oxidoreductase" evidence="5">
    <location>
        <begin position="5"/>
        <end position="371"/>
    </location>
</feature>
<dbReference type="PANTHER" id="PTHR13847:SF286">
    <property type="entry name" value="D-AMINO ACID DEHYDROGENASE"/>
    <property type="match status" value="1"/>
</dbReference>
<evidence type="ECO:0000313" key="7">
    <source>
        <dbReference type="Proteomes" id="UP000253509"/>
    </source>
</evidence>
<dbReference type="Pfam" id="PF01266">
    <property type="entry name" value="DAO"/>
    <property type="match status" value="1"/>
</dbReference>
<comment type="cofactor">
    <cofactor evidence="1">
        <name>FAD</name>
        <dbReference type="ChEBI" id="CHEBI:57692"/>
    </cofactor>
</comment>
<evidence type="ECO:0000256" key="2">
    <source>
        <dbReference type="ARBA" id="ARBA00009410"/>
    </source>
</evidence>
<dbReference type="AlphaFoldDB" id="A0A366IMU1"/>
<evidence type="ECO:0000259" key="5">
    <source>
        <dbReference type="Pfam" id="PF01266"/>
    </source>
</evidence>
<dbReference type="Proteomes" id="UP000253509">
    <property type="component" value="Unassembled WGS sequence"/>
</dbReference>